<protein>
    <recommendedName>
        <fullName evidence="1">Polymerase/histidinol phosphatase N-terminal domain-containing protein</fullName>
    </recommendedName>
</protein>
<dbReference type="OrthoDB" id="9804333at2"/>
<dbReference type="GO" id="GO:0035312">
    <property type="term" value="F:5'-3' DNA exonuclease activity"/>
    <property type="evidence" value="ECO:0007669"/>
    <property type="project" value="TreeGrafter"/>
</dbReference>
<dbReference type="EMBL" id="RKRK01000005">
    <property type="protein sequence ID" value="RPF54857.1"/>
    <property type="molecule type" value="Genomic_DNA"/>
</dbReference>
<dbReference type="SUPFAM" id="SSF89550">
    <property type="entry name" value="PHP domain-like"/>
    <property type="match status" value="1"/>
</dbReference>
<dbReference type="PANTHER" id="PTHR42924">
    <property type="entry name" value="EXONUCLEASE"/>
    <property type="match status" value="1"/>
</dbReference>
<keyword evidence="3" id="KW-1185">Reference proteome</keyword>
<dbReference type="InterPro" id="IPR016195">
    <property type="entry name" value="Pol/histidinol_Pase-like"/>
</dbReference>
<reference evidence="2 3" key="1">
    <citation type="submission" date="2018-11" db="EMBL/GenBank/DDBJ databases">
        <title>Genomic Encyclopedia of Type Strains, Phase IV (KMG-IV): sequencing the most valuable type-strain genomes for metagenomic binning, comparative biology and taxonomic classification.</title>
        <authorList>
            <person name="Goeker M."/>
        </authorList>
    </citation>
    <scope>NUCLEOTIDE SEQUENCE [LARGE SCALE GENOMIC DNA]</scope>
    <source>
        <strain evidence="2 3">DSM 29158</strain>
    </source>
</reference>
<dbReference type="GO" id="GO:0004534">
    <property type="term" value="F:5'-3' RNA exonuclease activity"/>
    <property type="evidence" value="ECO:0007669"/>
    <property type="project" value="TreeGrafter"/>
</dbReference>
<dbReference type="RefSeq" id="WP_123808511.1">
    <property type="nucleotide sequence ID" value="NZ_RKRK01000005.1"/>
</dbReference>
<gene>
    <name evidence="2" type="ORF">EDD62_1637</name>
</gene>
<dbReference type="Proteomes" id="UP000277108">
    <property type="component" value="Unassembled WGS sequence"/>
</dbReference>
<organism evidence="2 3">
    <name type="scientific">Abyssicoccus albus</name>
    <dbReference type="NCBI Taxonomy" id="1817405"/>
    <lineage>
        <taxon>Bacteria</taxon>
        <taxon>Bacillati</taxon>
        <taxon>Bacillota</taxon>
        <taxon>Bacilli</taxon>
        <taxon>Bacillales</taxon>
        <taxon>Abyssicoccaceae</taxon>
    </lineage>
</organism>
<sequence>MDEQVILDKEFTLSWMDRKQNILEELDIQSFNRQAIEYIKIDWGYTPSKVTNKDEIFNFFSTCKINNIEVPCSLDNLLTVSILNGNDYIGCRHSKRNKDQILISTKESSLGYNTVTRFNQTISIVLNCHEIVSKFINVFIKVSIGFIRQQQNLKVELHSHTVHSDGDYTVNDLLDKAKNRSLDVLCITDHNTTSALQEIPDNGDILVVKGQELTTYFGHLLLIGSLEDNVVWYALDKDNIDELIQQKHSQQLMGIAHPFEVGNPICTGCRFEYNDKFIKDFDFIEVINHVDMNSQHNKEAINWYKEFLNNGIRIALTSGSDWHRDENLPYPNLYVSVNNKDENQVLQAIRSGKSYISIVNHSEFRIDIDGQSILGEDILDQQIKDIEITMSTEDQQSMNRYILSTNLGEFNLKKLSTDSLLKVLKEIIVGLEWFMLEGYLHEQLVMLTNPVFIKEDSI</sequence>
<dbReference type="InterPro" id="IPR052018">
    <property type="entry name" value="PHP_domain"/>
</dbReference>
<dbReference type="SMART" id="SM00481">
    <property type="entry name" value="POLIIIAc"/>
    <property type="match status" value="1"/>
</dbReference>
<evidence type="ECO:0000313" key="2">
    <source>
        <dbReference type="EMBL" id="RPF54857.1"/>
    </source>
</evidence>
<proteinExistence type="predicted"/>
<evidence type="ECO:0000259" key="1">
    <source>
        <dbReference type="SMART" id="SM00481"/>
    </source>
</evidence>
<name>A0A3N5BBR2_9BACL</name>
<dbReference type="InterPro" id="IPR004013">
    <property type="entry name" value="PHP_dom"/>
</dbReference>
<feature type="domain" description="Polymerase/histidinol phosphatase N-terminal" evidence="1">
    <location>
        <begin position="155"/>
        <end position="217"/>
    </location>
</feature>
<comment type="caution">
    <text evidence="2">The sequence shown here is derived from an EMBL/GenBank/DDBJ whole genome shotgun (WGS) entry which is preliminary data.</text>
</comment>
<dbReference type="Pfam" id="PF02811">
    <property type="entry name" value="PHP"/>
    <property type="match status" value="1"/>
</dbReference>
<dbReference type="Gene3D" id="3.20.20.140">
    <property type="entry name" value="Metal-dependent hydrolases"/>
    <property type="match status" value="1"/>
</dbReference>
<evidence type="ECO:0000313" key="3">
    <source>
        <dbReference type="Proteomes" id="UP000277108"/>
    </source>
</evidence>
<dbReference type="NCBIfam" id="NF038032">
    <property type="entry name" value="CehA_McbA_metalo"/>
    <property type="match status" value="1"/>
</dbReference>
<dbReference type="PANTHER" id="PTHR42924:SF3">
    <property type="entry name" value="POLYMERASE_HISTIDINOL PHOSPHATASE N-TERMINAL DOMAIN-CONTAINING PROTEIN"/>
    <property type="match status" value="1"/>
</dbReference>
<dbReference type="AlphaFoldDB" id="A0A3N5BBR2"/>
<dbReference type="InterPro" id="IPR003141">
    <property type="entry name" value="Pol/His_phosphatase_N"/>
</dbReference>
<accession>A0A3N5BBR2</accession>